<dbReference type="RefSeq" id="WP_008585423.1">
    <property type="nucleotide sequence ID" value="NZ_AOJO01000048.1"/>
</dbReference>
<dbReference type="AlphaFoldDB" id="M0F3D1"/>
<feature type="transmembrane region" description="Helical" evidence="2">
    <location>
        <begin position="6"/>
        <end position="28"/>
    </location>
</feature>
<accession>M0F3D1</accession>
<dbReference type="PATRIC" id="fig|1227481.4.peg.2325"/>
<keyword evidence="2" id="KW-0812">Transmembrane</keyword>
<keyword evidence="2" id="KW-1133">Transmembrane helix</keyword>
<gene>
    <name evidence="3" type="ORF">C467_11764</name>
</gene>
<evidence type="ECO:0000256" key="2">
    <source>
        <dbReference type="SAM" id="Phobius"/>
    </source>
</evidence>
<dbReference type="Proteomes" id="UP000011689">
    <property type="component" value="Unassembled WGS sequence"/>
</dbReference>
<evidence type="ECO:0000313" key="4">
    <source>
        <dbReference type="Proteomes" id="UP000011689"/>
    </source>
</evidence>
<evidence type="ECO:0000313" key="3">
    <source>
        <dbReference type="EMBL" id="ELZ54425.1"/>
    </source>
</evidence>
<evidence type="ECO:0000256" key="1">
    <source>
        <dbReference type="SAM" id="MobiDB-lite"/>
    </source>
</evidence>
<reference evidence="3 4" key="1">
    <citation type="journal article" date="2014" name="PLoS Genet.">
        <title>Phylogenetically driven sequencing of extremely halophilic archaea reveals strategies for static and dynamic osmo-response.</title>
        <authorList>
            <person name="Becker E.A."/>
            <person name="Seitzer P.M."/>
            <person name="Tritt A."/>
            <person name="Larsen D."/>
            <person name="Krusor M."/>
            <person name="Yao A.I."/>
            <person name="Wu D."/>
            <person name="Madern D."/>
            <person name="Eisen J.A."/>
            <person name="Darling A.E."/>
            <person name="Facciotti M.T."/>
        </authorList>
    </citation>
    <scope>NUCLEOTIDE SEQUENCE [LARGE SCALE GENOMIC DNA]</scope>
    <source>
        <strain evidence="3 4">ATCC 700873</strain>
    </source>
</reference>
<protein>
    <submittedName>
        <fullName evidence="3">Uncharacterized protein</fullName>
    </submittedName>
</protein>
<dbReference type="EMBL" id="AOJO01000048">
    <property type="protein sequence ID" value="ELZ54425.1"/>
    <property type="molecule type" value="Genomic_DNA"/>
</dbReference>
<keyword evidence="4" id="KW-1185">Reference proteome</keyword>
<name>M0F3D1_9EURY</name>
<dbReference type="OrthoDB" id="323870at2157"/>
<feature type="region of interest" description="Disordered" evidence="1">
    <location>
        <begin position="36"/>
        <end position="71"/>
    </location>
</feature>
<comment type="caution">
    <text evidence="3">The sequence shown here is derived from an EMBL/GenBank/DDBJ whole genome shotgun (WGS) entry which is preliminary data.</text>
</comment>
<sequence>MVVSAGSVALVSIAMTVLMIAAMLYLVWGALDSDVHSPSPGKADSPVLDEDDEGSVETEETQEELTDGASA</sequence>
<dbReference type="STRING" id="1227481.C467_11764"/>
<proteinExistence type="predicted"/>
<feature type="compositionally biased region" description="Acidic residues" evidence="1">
    <location>
        <begin position="47"/>
        <end position="71"/>
    </location>
</feature>
<keyword evidence="2" id="KW-0472">Membrane</keyword>
<dbReference type="GeneID" id="72713188"/>
<organism evidence="3 4">
    <name type="scientific">Halorubrum hochstenium ATCC 700873</name>
    <dbReference type="NCBI Taxonomy" id="1227481"/>
    <lineage>
        <taxon>Archaea</taxon>
        <taxon>Methanobacteriati</taxon>
        <taxon>Methanobacteriota</taxon>
        <taxon>Stenosarchaea group</taxon>
        <taxon>Halobacteria</taxon>
        <taxon>Halobacteriales</taxon>
        <taxon>Haloferacaceae</taxon>
        <taxon>Halorubrum</taxon>
    </lineage>
</organism>